<dbReference type="InterPro" id="IPR011712">
    <property type="entry name" value="Sig_transdc_His_kin_sub3_dim/P"/>
</dbReference>
<keyword evidence="6 14" id="KW-0418">Kinase</keyword>
<dbReference type="InterPro" id="IPR003594">
    <property type="entry name" value="HATPase_dom"/>
</dbReference>
<evidence type="ECO:0000259" key="12">
    <source>
        <dbReference type="Pfam" id="PF02518"/>
    </source>
</evidence>
<evidence type="ECO:0000256" key="5">
    <source>
        <dbReference type="ARBA" id="ARBA00022741"/>
    </source>
</evidence>
<dbReference type="Pfam" id="PF07730">
    <property type="entry name" value="HisKA_3"/>
    <property type="match status" value="1"/>
</dbReference>
<evidence type="ECO:0000256" key="9">
    <source>
        <dbReference type="SAM" id="Coils"/>
    </source>
</evidence>
<evidence type="ECO:0000256" key="3">
    <source>
        <dbReference type="ARBA" id="ARBA00022553"/>
    </source>
</evidence>
<dbReference type="AlphaFoldDB" id="D1BGN8"/>
<evidence type="ECO:0000313" key="14">
    <source>
        <dbReference type="EMBL" id="ACZ21615.1"/>
    </source>
</evidence>
<dbReference type="Pfam" id="PF02518">
    <property type="entry name" value="HATPase_c"/>
    <property type="match status" value="1"/>
</dbReference>
<keyword evidence="5" id="KW-0547">Nucleotide-binding</keyword>
<dbReference type="GO" id="GO:0000155">
    <property type="term" value="F:phosphorelay sensor kinase activity"/>
    <property type="evidence" value="ECO:0007669"/>
    <property type="project" value="InterPro"/>
</dbReference>
<dbReference type="GO" id="GO:0046983">
    <property type="term" value="F:protein dimerization activity"/>
    <property type="evidence" value="ECO:0007669"/>
    <property type="project" value="InterPro"/>
</dbReference>
<evidence type="ECO:0000313" key="15">
    <source>
        <dbReference type="Proteomes" id="UP000000322"/>
    </source>
</evidence>
<comment type="catalytic activity">
    <reaction evidence="1">
        <text>ATP + protein L-histidine = ADP + protein N-phospho-L-histidine.</text>
        <dbReference type="EC" id="2.7.13.3"/>
    </reaction>
</comment>
<evidence type="ECO:0000259" key="13">
    <source>
        <dbReference type="Pfam" id="PF07730"/>
    </source>
</evidence>
<dbReference type="SUPFAM" id="SSF55874">
    <property type="entry name" value="ATPase domain of HSP90 chaperone/DNA topoisomerase II/histidine kinase"/>
    <property type="match status" value="1"/>
</dbReference>
<evidence type="ECO:0000256" key="11">
    <source>
        <dbReference type="SAM" id="Phobius"/>
    </source>
</evidence>
<proteinExistence type="predicted"/>
<dbReference type="KEGG" id="ske:Sked_16870"/>
<reference evidence="14 15" key="1">
    <citation type="journal article" date="2009" name="Stand. Genomic Sci.">
        <title>Complete genome sequence of Sanguibacter keddieii type strain (ST-74).</title>
        <authorList>
            <person name="Ivanova N."/>
            <person name="Sikorski J."/>
            <person name="Sims D."/>
            <person name="Brettin T."/>
            <person name="Detter J.C."/>
            <person name="Han C."/>
            <person name="Lapidus A."/>
            <person name="Copeland A."/>
            <person name="Glavina Del Rio T."/>
            <person name="Nolan M."/>
            <person name="Chen F."/>
            <person name="Lucas S."/>
            <person name="Tice H."/>
            <person name="Cheng J.F."/>
            <person name="Bruce D."/>
            <person name="Goodwin L."/>
            <person name="Pitluck S."/>
            <person name="Pati A."/>
            <person name="Mavromatis K."/>
            <person name="Chen A."/>
            <person name="Palaniappan K."/>
            <person name="D'haeseleer P."/>
            <person name="Chain P."/>
            <person name="Bristow J."/>
            <person name="Eisen J.A."/>
            <person name="Markowitz V."/>
            <person name="Hugenholtz P."/>
            <person name="Goker M."/>
            <person name="Pukall R."/>
            <person name="Klenk H.P."/>
            <person name="Kyrpides N.C."/>
        </authorList>
    </citation>
    <scope>NUCLEOTIDE SEQUENCE [LARGE SCALE GENOMIC DNA]</scope>
    <source>
        <strain evidence="15">ATCC 51767 / DSM 10542 / NCFB 3025 / ST-74</strain>
    </source>
</reference>
<evidence type="ECO:0000256" key="6">
    <source>
        <dbReference type="ARBA" id="ARBA00022777"/>
    </source>
</evidence>
<gene>
    <name evidence="14" type="ordered locus">Sked_16870</name>
</gene>
<dbReference type="Proteomes" id="UP000000322">
    <property type="component" value="Chromosome"/>
</dbReference>
<evidence type="ECO:0000256" key="7">
    <source>
        <dbReference type="ARBA" id="ARBA00022840"/>
    </source>
</evidence>
<accession>D1BGN8</accession>
<dbReference type="EC" id="2.7.13.3" evidence="2"/>
<feature type="transmembrane region" description="Helical" evidence="11">
    <location>
        <begin position="170"/>
        <end position="195"/>
    </location>
</feature>
<dbReference type="STRING" id="446469.Sked_16870"/>
<evidence type="ECO:0000256" key="4">
    <source>
        <dbReference type="ARBA" id="ARBA00022679"/>
    </source>
</evidence>
<dbReference type="GO" id="GO:0005524">
    <property type="term" value="F:ATP binding"/>
    <property type="evidence" value="ECO:0007669"/>
    <property type="project" value="UniProtKB-KW"/>
</dbReference>
<keyword evidence="3" id="KW-0597">Phosphoprotein</keyword>
<dbReference type="Gene3D" id="3.30.565.10">
    <property type="entry name" value="Histidine kinase-like ATPase, C-terminal domain"/>
    <property type="match status" value="1"/>
</dbReference>
<keyword evidence="9" id="KW-0175">Coiled coil</keyword>
<feature type="domain" description="Signal transduction histidine kinase subgroup 3 dimerisation and phosphoacceptor" evidence="13">
    <location>
        <begin position="236"/>
        <end position="295"/>
    </location>
</feature>
<evidence type="ECO:0000256" key="8">
    <source>
        <dbReference type="ARBA" id="ARBA00023012"/>
    </source>
</evidence>
<feature type="coiled-coil region" evidence="9">
    <location>
        <begin position="194"/>
        <end position="221"/>
    </location>
</feature>
<keyword evidence="15" id="KW-1185">Reference proteome</keyword>
<feature type="transmembrane region" description="Helical" evidence="11">
    <location>
        <begin position="98"/>
        <end position="120"/>
    </location>
</feature>
<keyword evidence="7" id="KW-0067">ATP-binding</keyword>
<feature type="compositionally biased region" description="Basic and acidic residues" evidence="10">
    <location>
        <begin position="11"/>
        <end position="22"/>
    </location>
</feature>
<feature type="domain" description="Histidine kinase/HSP90-like ATPase" evidence="12">
    <location>
        <begin position="344"/>
        <end position="452"/>
    </location>
</feature>
<evidence type="ECO:0000256" key="10">
    <source>
        <dbReference type="SAM" id="MobiDB-lite"/>
    </source>
</evidence>
<dbReference type="eggNOG" id="COG4585">
    <property type="taxonomic scope" value="Bacteria"/>
</dbReference>
<evidence type="ECO:0000256" key="2">
    <source>
        <dbReference type="ARBA" id="ARBA00012438"/>
    </source>
</evidence>
<feature type="transmembrane region" description="Helical" evidence="11">
    <location>
        <begin position="127"/>
        <end position="150"/>
    </location>
</feature>
<keyword evidence="11" id="KW-0472">Membrane</keyword>
<feature type="transmembrane region" description="Helical" evidence="11">
    <location>
        <begin position="57"/>
        <end position="78"/>
    </location>
</feature>
<dbReference type="GO" id="GO:0016020">
    <property type="term" value="C:membrane"/>
    <property type="evidence" value="ECO:0007669"/>
    <property type="project" value="InterPro"/>
</dbReference>
<organism evidence="14 15">
    <name type="scientific">Sanguibacter keddieii (strain ATCC 51767 / DSM 10542 / NCFB 3025 / ST-74)</name>
    <dbReference type="NCBI Taxonomy" id="446469"/>
    <lineage>
        <taxon>Bacteria</taxon>
        <taxon>Bacillati</taxon>
        <taxon>Actinomycetota</taxon>
        <taxon>Actinomycetes</taxon>
        <taxon>Micrococcales</taxon>
        <taxon>Sanguibacteraceae</taxon>
        <taxon>Sanguibacter</taxon>
    </lineage>
</organism>
<keyword evidence="8" id="KW-0902">Two-component regulatory system</keyword>
<feature type="region of interest" description="Disordered" evidence="10">
    <location>
        <begin position="1"/>
        <end position="24"/>
    </location>
</feature>
<dbReference type="EMBL" id="CP001819">
    <property type="protein sequence ID" value="ACZ21615.1"/>
    <property type="molecule type" value="Genomic_DNA"/>
</dbReference>
<dbReference type="Gene3D" id="1.20.5.1930">
    <property type="match status" value="1"/>
</dbReference>
<feature type="transmembrane region" description="Helical" evidence="11">
    <location>
        <begin position="28"/>
        <end position="50"/>
    </location>
</feature>
<dbReference type="HOGENOM" id="CLU_000445_20_1_11"/>
<protein>
    <recommendedName>
        <fullName evidence="2">histidine kinase</fullName>
        <ecNumber evidence="2">2.7.13.3</ecNumber>
    </recommendedName>
</protein>
<name>D1BGN8_SANKS</name>
<dbReference type="PANTHER" id="PTHR24421:SF10">
    <property type="entry name" value="NITRATE_NITRITE SENSOR PROTEIN NARQ"/>
    <property type="match status" value="1"/>
</dbReference>
<dbReference type="PANTHER" id="PTHR24421">
    <property type="entry name" value="NITRATE/NITRITE SENSOR PROTEIN NARX-RELATED"/>
    <property type="match status" value="1"/>
</dbReference>
<evidence type="ECO:0000256" key="1">
    <source>
        <dbReference type="ARBA" id="ARBA00000085"/>
    </source>
</evidence>
<dbReference type="InterPro" id="IPR050482">
    <property type="entry name" value="Sensor_HK_TwoCompSys"/>
</dbReference>
<dbReference type="InterPro" id="IPR036890">
    <property type="entry name" value="HATPase_C_sf"/>
</dbReference>
<keyword evidence="4" id="KW-0808">Transferase</keyword>
<keyword evidence="11" id="KW-1133">Transmembrane helix</keyword>
<keyword evidence="11" id="KW-0812">Transmembrane</keyword>
<sequence>MSPPAPTRSTGPRDRLPSEFRPEPPATWWPEVTAGALTLASGLWEIVTLLPHLSVVGLSWVILMTVRLGMVTAAAAMFRRAPGSSLALVWSALAVQLAAGSTVSHAGASALVVVLVAFGAARHGRRLTLWAAAASLVLSTALTVLLVMAAPGRLQRLPFPLRGVTENVDGPLGGVVLGLLLGTGLLVPWAFGGALRLRERARRSEDDRMRATAERDEADRQRSLAEEVAALRSVQARLARDVHDVVGHSLAVVLAQAESAQYLPDDDPAALRRAMASIATSARTSLVDVRQVLASIDGEHTEGPAPRGTLDTLLDDVRAAGTPVEEDTAGTARPLPPELETVTYRVLQEMLTNALKHGARGEPVQVERVWGEDLLLAVENVGGPVVGTDVAERAPTGGAAADEAATVVDASEAAPFVEGLGLASMRRRLTQVGGTLDITRSTQPDGSVRVRAEARVPLGRTLRTTADHVTPEDRA</sequence>